<dbReference type="InterPro" id="IPR031318">
    <property type="entry name" value="OPI10"/>
</dbReference>
<keyword evidence="5" id="KW-1185">Reference proteome</keyword>
<dbReference type="PANTHER" id="PTHR12925">
    <property type="entry name" value="HIKESHI FAMILY MEMBER"/>
    <property type="match status" value="1"/>
</dbReference>
<comment type="similarity">
    <text evidence="1">Belongs to the OPI10 family.</text>
</comment>
<proteinExistence type="inferred from homology"/>
<dbReference type="OrthoDB" id="10248398at2759"/>
<dbReference type="Pfam" id="PF05603">
    <property type="entry name" value="Hikeshi-like_N"/>
    <property type="match status" value="1"/>
</dbReference>
<accession>A0A9P6VY77</accession>
<sequence>MFAFLVPGRLVQPVNQLPEAPGRFAAQIPDAQELNHVAVFLTGQAPFPEGYGCTIHLEAPGKGWQLIGGLTNAKPSAIFRLRGTFIPSAASSTAFGNTPTAAGGASSTATLGILCEPLESVEAQLAALGQSAAAVAANPATSTALVTTGGSSNSAPDPVRLAQLVGKNLFNAVAGFAQPLPGGQAGQWLPFEAIERWYREFERKLRTTGVGFLLNSD</sequence>
<dbReference type="Proteomes" id="UP000777482">
    <property type="component" value="Unassembled WGS sequence"/>
</dbReference>
<dbReference type="PANTHER" id="PTHR12925:SF0">
    <property type="entry name" value="PROTEIN HIKESHI"/>
    <property type="match status" value="1"/>
</dbReference>
<organism evidence="4 5">
    <name type="scientific">Rhodotorula mucilaginosa</name>
    <name type="common">Yeast</name>
    <name type="synonym">Rhodotorula rubra</name>
    <dbReference type="NCBI Taxonomy" id="5537"/>
    <lineage>
        <taxon>Eukaryota</taxon>
        <taxon>Fungi</taxon>
        <taxon>Dikarya</taxon>
        <taxon>Basidiomycota</taxon>
        <taxon>Pucciniomycotina</taxon>
        <taxon>Microbotryomycetes</taxon>
        <taxon>Sporidiobolales</taxon>
        <taxon>Sporidiobolaceae</taxon>
        <taxon>Rhodotorula</taxon>
    </lineage>
</organism>
<evidence type="ECO:0000256" key="1">
    <source>
        <dbReference type="ARBA" id="ARBA00006623"/>
    </source>
</evidence>
<feature type="domain" description="Hikeshi-like N-terminal" evidence="2">
    <location>
        <begin position="6"/>
        <end position="131"/>
    </location>
</feature>
<gene>
    <name evidence="4" type="ORF">C6P46_006721</name>
</gene>
<dbReference type="GO" id="GO:0006606">
    <property type="term" value="P:protein import into nucleus"/>
    <property type="evidence" value="ECO:0007669"/>
    <property type="project" value="TreeGrafter"/>
</dbReference>
<evidence type="ECO:0000313" key="5">
    <source>
        <dbReference type="Proteomes" id="UP000777482"/>
    </source>
</evidence>
<reference evidence="4 5" key="1">
    <citation type="submission" date="2020-11" db="EMBL/GenBank/DDBJ databases">
        <title>Kefir isolates.</title>
        <authorList>
            <person name="Marcisauskas S."/>
            <person name="Kim Y."/>
            <person name="Blasche S."/>
        </authorList>
    </citation>
    <scope>NUCLEOTIDE SEQUENCE [LARGE SCALE GENOMIC DNA]</scope>
    <source>
        <strain evidence="4 5">KR</strain>
    </source>
</reference>
<dbReference type="InterPro" id="IPR008493">
    <property type="entry name" value="Hikeshi-like_N"/>
</dbReference>
<dbReference type="Pfam" id="PF21057">
    <property type="entry name" value="Hikeshi-like_C"/>
    <property type="match status" value="1"/>
</dbReference>
<dbReference type="EMBL" id="PUHQ01000087">
    <property type="protein sequence ID" value="KAG0657059.1"/>
    <property type="molecule type" value="Genomic_DNA"/>
</dbReference>
<evidence type="ECO:0008006" key="6">
    <source>
        <dbReference type="Google" id="ProtNLM"/>
    </source>
</evidence>
<dbReference type="AlphaFoldDB" id="A0A9P6VY77"/>
<dbReference type="GO" id="GO:0061608">
    <property type="term" value="F:nuclear import signal receptor activity"/>
    <property type="evidence" value="ECO:0007669"/>
    <property type="project" value="TreeGrafter"/>
</dbReference>
<evidence type="ECO:0000259" key="3">
    <source>
        <dbReference type="Pfam" id="PF21057"/>
    </source>
</evidence>
<evidence type="ECO:0000259" key="2">
    <source>
        <dbReference type="Pfam" id="PF05603"/>
    </source>
</evidence>
<dbReference type="InterPro" id="IPR048364">
    <property type="entry name" value="Hikeshi-like_C"/>
</dbReference>
<comment type="caution">
    <text evidence="4">The sequence shown here is derived from an EMBL/GenBank/DDBJ whole genome shotgun (WGS) entry which is preliminary data.</text>
</comment>
<dbReference type="GO" id="GO:0005634">
    <property type="term" value="C:nucleus"/>
    <property type="evidence" value="ECO:0007669"/>
    <property type="project" value="TreeGrafter"/>
</dbReference>
<name>A0A9P6VY77_RHOMI</name>
<dbReference type="GO" id="GO:0005829">
    <property type="term" value="C:cytosol"/>
    <property type="evidence" value="ECO:0007669"/>
    <property type="project" value="TreeGrafter"/>
</dbReference>
<protein>
    <recommendedName>
        <fullName evidence="6">Hikeshi-like domain-containing protein</fullName>
    </recommendedName>
</protein>
<evidence type="ECO:0000313" key="4">
    <source>
        <dbReference type="EMBL" id="KAG0657059.1"/>
    </source>
</evidence>
<feature type="domain" description="Hikeshi-like C-terminal" evidence="3">
    <location>
        <begin position="158"/>
        <end position="213"/>
    </location>
</feature>